<evidence type="ECO:0000259" key="3">
    <source>
        <dbReference type="PROSITE" id="PS50994"/>
    </source>
</evidence>
<dbReference type="GO" id="GO:0015074">
    <property type="term" value="P:DNA integration"/>
    <property type="evidence" value="ECO:0007669"/>
    <property type="project" value="InterPro"/>
</dbReference>
<dbReference type="Gene3D" id="2.40.70.10">
    <property type="entry name" value="Acid Proteases"/>
    <property type="match status" value="1"/>
</dbReference>
<evidence type="ECO:0000313" key="5">
    <source>
        <dbReference type="Proteomes" id="UP000000763"/>
    </source>
</evidence>
<dbReference type="InterPro" id="IPR001584">
    <property type="entry name" value="Integrase_cat-core"/>
</dbReference>
<feature type="region of interest" description="Disordered" evidence="2">
    <location>
        <begin position="197"/>
        <end position="229"/>
    </location>
</feature>
<dbReference type="InterPro" id="IPR002156">
    <property type="entry name" value="RNaseH_domain"/>
</dbReference>
<evidence type="ECO:0000256" key="1">
    <source>
        <dbReference type="ARBA" id="ARBA00023172"/>
    </source>
</evidence>
<dbReference type="GO" id="GO:0006310">
    <property type="term" value="P:DNA recombination"/>
    <property type="evidence" value="ECO:0007669"/>
    <property type="project" value="UniProtKB-KW"/>
</dbReference>
<name>Q7XRT6_ORYSJ</name>
<dbReference type="InterPro" id="IPR012337">
    <property type="entry name" value="RNaseH-like_sf"/>
</dbReference>
<dbReference type="Gene3D" id="3.10.10.10">
    <property type="entry name" value="HIV Type 1 Reverse Transcriptase, subunit A, domain 1"/>
    <property type="match status" value="1"/>
</dbReference>
<feature type="domain" description="Integrase catalytic" evidence="3">
    <location>
        <begin position="1541"/>
        <end position="1671"/>
    </location>
</feature>
<reference evidence="5" key="1">
    <citation type="journal article" date="2005" name="Nature">
        <title>The map-based sequence of the rice genome.</title>
        <authorList>
            <consortium name="International rice genome sequencing project (IRGSP)"/>
            <person name="Matsumoto T."/>
            <person name="Wu J."/>
            <person name="Kanamori H."/>
            <person name="Katayose Y."/>
            <person name="Fujisawa M."/>
            <person name="Namiki N."/>
            <person name="Mizuno H."/>
            <person name="Yamamoto K."/>
            <person name="Antonio B.A."/>
            <person name="Baba T."/>
            <person name="Sakata K."/>
            <person name="Nagamura Y."/>
            <person name="Aoki H."/>
            <person name="Arikawa K."/>
            <person name="Arita K."/>
            <person name="Bito T."/>
            <person name="Chiden Y."/>
            <person name="Fujitsuka N."/>
            <person name="Fukunaka R."/>
            <person name="Hamada M."/>
            <person name="Harada C."/>
            <person name="Hayashi A."/>
            <person name="Hijishita S."/>
            <person name="Honda M."/>
            <person name="Hosokawa S."/>
            <person name="Ichikawa Y."/>
            <person name="Idonuma A."/>
            <person name="Iijima M."/>
            <person name="Ikeda M."/>
            <person name="Ikeno M."/>
            <person name="Ito K."/>
            <person name="Ito S."/>
            <person name="Ito T."/>
            <person name="Ito Y."/>
            <person name="Ito Y."/>
            <person name="Iwabuchi A."/>
            <person name="Kamiya K."/>
            <person name="Karasawa W."/>
            <person name="Kurita K."/>
            <person name="Katagiri S."/>
            <person name="Kikuta A."/>
            <person name="Kobayashi H."/>
            <person name="Kobayashi N."/>
            <person name="Machita K."/>
            <person name="Maehara T."/>
            <person name="Masukawa M."/>
            <person name="Mizubayashi T."/>
            <person name="Mukai Y."/>
            <person name="Nagasaki H."/>
            <person name="Nagata Y."/>
            <person name="Naito S."/>
            <person name="Nakashima M."/>
            <person name="Nakama Y."/>
            <person name="Nakamichi Y."/>
            <person name="Nakamura M."/>
            <person name="Meguro A."/>
            <person name="Negishi M."/>
            <person name="Ohta I."/>
            <person name="Ohta T."/>
            <person name="Okamoto M."/>
            <person name="Ono N."/>
            <person name="Saji S."/>
            <person name="Sakaguchi M."/>
            <person name="Sakai K."/>
            <person name="Shibata M."/>
            <person name="Shimokawa T."/>
            <person name="Song J."/>
            <person name="Takazaki Y."/>
            <person name="Terasawa K."/>
            <person name="Tsugane M."/>
            <person name="Tsuji K."/>
            <person name="Ueda S."/>
            <person name="Waki K."/>
            <person name="Yamagata H."/>
            <person name="Yamamoto M."/>
            <person name="Yamamoto S."/>
            <person name="Yamane H."/>
            <person name="Yoshiki S."/>
            <person name="Yoshihara R."/>
            <person name="Yukawa K."/>
            <person name="Zhong H."/>
            <person name="Yano M."/>
            <person name="Yuan Q."/>
            <person name="Ouyang S."/>
            <person name="Liu J."/>
            <person name="Jones K.M."/>
            <person name="Gansberger K."/>
            <person name="Moffat K."/>
            <person name="Hill J."/>
            <person name="Bera J."/>
            <person name="Fadrosh D."/>
            <person name="Jin S."/>
            <person name="Johri S."/>
            <person name="Kim M."/>
            <person name="Overton L."/>
            <person name="Reardon M."/>
            <person name="Tsitrin T."/>
            <person name="Vuong H."/>
            <person name="Weaver B."/>
            <person name="Ciecko A."/>
            <person name="Tallon L."/>
            <person name="Jackson J."/>
            <person name="Pai G."/>
            <person name="Aken S.V."/>
            <person name="Utterback T."/>
            <person name="Reidmuller S."/>
            <person name="Feldblyum T."/>
            <person name="Hsiao J."/>
            <person name="Zismann V."/>
            <person name="Iobst S."/>
            <person name="de Vazeille A.R."/>
            <person name="Buell C.R."/>
            <person name="Ying K."/>
            <person name="Li Y."/>
            <person name="Lu T."/>
            <person name="Huang Y."/>
            <person name="Zhao Q."/>
            <person name="Feng Q."/>
            <person name="Zhang L."/>
            <person name="Zhu J."/>
            <person name="Weng Q."/>
            <person name="Mu J."/>
            <person name="Lu Y."/>
            <person name="Fan D."/>
            <person name="Liu Y."/>
            <person name="Guan J."/>
            <person name="Zhang Y."/>
            <person name="Yu S."/>
            <person name="Liu X."/>
            <person name="Zhang Y."/>
            <person name="Hong G."/>
            <person name="Han B."/>
            <person name="Choisne N."/>
            <person name="Demange N."/>
            <person name="Orjeda G."/>
            <person name="Samain S."/>
            <person name="Cattolico L."/>
            <person name="Pelletier E."/>
            <person name="Couloux A."/>
            <person name="Segurens B."/>
            <person name="Wincker P."/>
            <person name="D'Hont A."/>
            <person name="Scarpelli C."/>
            <person name="Weissenbach J."/>
            <person name="Salanoubat M."/>
            <person name="Quetier F."/>
            <person name="Yu Y."/>
            <person name="Kim H.R."/>
            <person name="Rambo T."/>
            <person name="Currie J."/>
            <person name="Collura K."/>
            <person name="Luo M."/>
            <person name="Yang T."/>
            <person name="Ammiraju J.S.S."/>
            <person name="Engler F."/>
            <person name="Soderlund C."/>
            <person name="Wing R.A."/>
            <person name="Palmer L.E."/>
            <person name="de la Bastide M."/>
            <person name="Spiegel L."/>
            <person name="Nascimento L."/>
            <person name="Zutavern T."/>
            <person name="O'Shaughnessy A."/>
            <person name="Dike S."/>
            <person name="Dedhia N."/>
            <person name="Preston R."/>
            <person name="Balija V."/>
            <person name="McCombie W.R."/>
            <person name="Chow T."/>
            <person name="Chen H."/>
            <person name="Chung M."/>
            <person name="Chen C."/>
            <person name="Shaw J."/>
            <person name="Wu H."/>
            <person name="Hsiao K."/>
            <person name="Chao Y."/>
            <person name="Chu M."/>
            <person name="Cheng C."/>
            <person name="Hour A."/>
            <person name="Lee P."/>
            <person name="Lin S."/>
            <person name="Lin Y."/>
            <person name="Liou J."/>
            <person name="Liu S."/>
            <person name="Hsing Y."/>
            <person name="Raghuvanshi S."/>
            <person name="Mohanty A."/>
            <person name="Bharti A.K."/>
            <person name="Gaur A."/>
            <person name="Gupta V."/>
            <person name="Kumar D."/>
            <person name="Ravi V."/>
            <person name="Vij S."/>
            <person name="Kapur A."/>
            <person name="Khurana P."/>
            <person name="Khurana P."/>
            <person name="Khurana J.P."/>
            <person name="Tyagi A.K."/>
            <person name="Gaikwad K."/>
            <person name="Singh A."/>
            <person name="Dalal V."/>
            <person name="Srivastava S."/>
            <person name="Dixit A."/>
            <person name="Pal A.K."/>
            <person name="Ghazi I.A."/>
            <person name="Yadav M."/>
            <person name="Pandit A."/>
            <person name="Bhargava A."/>
            <person name="Sureshbabu K."/>
            <person name="Batra K."/>
            <person name="Sharma T.R."/>
            <person name="Mohapatra T."/>
            <person name="Singh N.K."/>
            <person name="Messing J."/>
            <person name="Nelson A.B."/>
            <person name="Fuks G."/>
            <person name="Kavchok S."/>
            <person name="Keizer G."/>
            <person name="Linton E."/>
            <person name="Llaca V."/>
            <person name="Song R."/>
            <person name="Tanyolac B."/>
            <person name="Young S."/>
            <person name="Ho-Il K."/>
            <person name="Hahn J.H."/>
            <person name="Sangsakoo G."/>
            <person name="Vanavichit A."/>
            <person name="de Mattos Luiz.A.T."/>
            <person name="Zimmer P.D."/>
            <person name="Malone G."/>
            <person name="Dellagostin O."/>
            <person name="de Oliveira A.C."/>
            <person name="Bevan M."/>
            <person name="Bancroft I."/>
            <person name="Minx P."/>
            <person name="Cordum H."/>
            <person name="Wilson R."/>
            <person name="Cheng Z."/>
            <person name="Jin W."/>
            <person name="Jiang J."/>
            <person name="Leong S.A."/>
            <person name="Iwama H."/>
            <person name="Gojobori T."/>
            <person name="Itoh T."/>
            <person name="Niimura Y."/>
            <person name="Fujii Y."/>
            <person name="Habara T."/>
            <person name="Sakai H."/>
            <person name="Sato Y."/>
            <person name="Wilson G."/>
            <person name="Kumar K."/>
            <person name="McCouch S."/>
            <person name="Juretic N."/>
            <person name="Hoen D."/>
            <person name="Wright S."/>
            <person name="Bruskiewich R."/>
            <person name="Bureau T."/>
            <person name="Miyao A."/>
            <person name="Hirochika H."/>
            <person name="Nishikawa T."/>
            <person name="Kadowaki K."/>
            <person name="Sugiura M."/>
            <person name="Burr B."/>
            <person name="Sasaki T."/>
        </authorList>
    </citation>
    <scope>NUCLEOTIDE SEQUENCE [LARGE SCALE GENOMIC DNA]</scope>
    <source>
        <strain evidence="5">cv. Nipponbare</strain>
    </source>
</reference>
<feature type="region of interest" description="Disordered" evidence="2">
    <location>
        <begin position="1"/>
        <end position="31"/>
    </location>
</feature>
<dbReference type="InterPro" id="IPR036397">
    <property type="entry name" value="RNaseH_sf"/>
</dbReference>
<dbReference type="CDD" id="cd00303">
    <property type="entry name" value="retropepsin_like"/>
    <property type="match status" value="1"/>
</dbReference>
<dbReference type="Pfam" id="PF00078">
    <property type="entry name" value="RVT_1"/>
    <property type="match status" value="1"/>
</dbReference>
<dbReference type="CDD" id="cd09274">
    <property type="entry name" value="RNase_HI_RT_Ty3"/>
    <property type="match status" value="1"/>
</dbReference>
<dbReference type="GO" id="GO:0003676">
    <property type="term" value="F:nucleic acid binding"/>
    <property type="evidence" value="ECO:0007669"/>
    <property type="project" value="InterPro"/>
</dbReference>
<feature type="region of interest" description="Disordered" evidence="2">
    <location>
        <begin position="87"/>
        <end position="117"/>
    </location>
</feature>
<dbReference type="SUPFAM" id="SSF50630">
    <property type="entry name" value="Acid proteases"/>
    <property type="match status" value="1"/>
</dbReference>
<feature type="compositionally biased region" description="Polar residues" evidence="2">
    <location>
        <begin position="197"/>
        <end position="206"/>
    </location>
</feature>
<dbReference type="InterPro" id="IPR000477">
    <property type="entry name" value="RT_dom"/>
</dbReference>
<dbReference type="PANTHER" id="PTHR48475">
    <property type="entry name" value="RIBONUCLEASE H"/>
    <property type="match status" value="1"/>
</dbReference>
<dbReference type="PANTHER" id="PTHR48475:SF1">
    <property type="entry name" value="RNASE H TYPE-1 DOMAIN-CONTAINING PROTEIN"/>
    <property type="match status" value="1"/>
</dbReference>
<accession>Q7XRT6</accession>
<evidence type="ECO:0000256" key="2">
    <source>
        <dbReference type="SAM" id="MobiDB-lite"/>
    </source>
</evidence>
<dbReference type="Pfam" id="PF13456">
    <property type="entry name" value="RVT_3"/>
    <property type="match status" value="1"/>
</dbReference>
<dbReference type="InterPro" id="IPR043128">
    <property type="entry name" value="Rev_trsase/Diguanyl_cyclase"/>
</dbReference>
<dbReference type="InterPro" id="IPR043502">
    <property type="entry name" value="DNA/RNA_pol_sf"/>
</dbReference>
<proteinExistence type="predicted"/>
<protein>
    <submittedName>
        <fullName evidence="4">OSJNBa0042F21.7 protein</fullName>
    </submittedName>
</protein>
<sequence length="1711" mass="194107">MAEKPPQSPSSAGKPVVPPQTRIPKPTRSVLNEGNIVPVTIDKLSPEQKNEFELMMKNAQEQFMRSFAATRQGKVVQKHKVKVVATDEVGTSSSQGGKGAEDASGDKGDGLQDGAIEDLGEDGTEVQEEPPRRMNFQDQVDYAVQHALINQSGVPVNTLTNIIKSVIDGTIAEHQTTGPVFLPGGVFPNYRSLATSNQHSTPNAPQVQPMAAASTPTPAAPSSAQRQTVNNPRLLSREQTQHPGQNINRLSQEQIASLFLPTQPTGGPVQQTPPRQLRIQPIWQQTVQQMPTGFRTPDSRQTSKCDSNQSVAAQVIPEHLVRNIQPNFQNYQGGNLNYQYQPPSPHVQYQQGGSPQSQYAPQFNQFESIQQQVQGAPQQRQWADMIADVMREQFALKPKDTGNLYRHPYTVWFERVPLPNRYKVPNFSKFSRQDIASTYEHVSRLLASVVDALKVRLFPLSLSGSAFTWFSSLPYNSVQGWVDLEKQFHSYFYNGTHEMKLSDLTAGLIAPIKEKFLSQEFESLSHHAQKVTLHEQRFAEAKKNFKKINHVCPYICDSDEEDDSEVAAAEWVRSNVIPCQWVKNSGKEERYDFDITKADRIFDFLLREKQIQLPASHIIPSAEELGKRKYCKWHNSGSHSTNDCKVFRQQIQAAIEGGKIKFDDSKKPMKVDGNPFPVNMVHTAGRSANGGKTQGSQLNSTKIINKYQRRHDKQQERYYEQEGDGFDPHWGCEFFRFYWNEGMRLPSIEDCPGCSNDTGSSSRSYNRGNRLSRKRVPVHQRLGPVNREYYQSEDEDRATQWCPSGIFMKNQKRRVQRMGNRERFQEVEQEINHRLKKAKPKQEWRVKSKVAMADEVEADKAKRLAKGQSVVTASVNMVFLLPTEYEAKQANVDEVEEASTRLVLSPEQEVFEKPEGTENRHLKPLYINGYVNGKPMSKIMVEGGAAVNLMPDATFRKLGRNSDDLIKTNMVLKDFGGNPSETKGVLNVELTVGSMIVPAIFFVIDGKGSYSLLLGRDWIHANCCIPSTMHQCLIQWQDDKIEIVPADSQLKMETPNYYFECVVEGSNVYTKDTVDDLDDKQGQVFMSADDLEEVDIGPGDRPRPTFIRHKIISFMDGNEGYNQIFMAEEDIHKTAFRCLGAIGLFEWVVMTFGLKSAGATYQRAMNYIFHDLISWLVEVYIDDVVIKSNEIENHIADLRKIFERTRKYSLKMNPTKCAFGVSASQFLGFFVHERGIEVTQRSINAIKKIKLPEDKKKLQELIGKIRTFYTFVEIESRSRVHWGAEQQKALDNIKEYLSSPPVLIPPQKGIPFRLYLSASEKSIGSVFIQELEGKERAIFYLSRRLLDAETRHSPMEKLCLCLYFSCTKLRHYLLSNECTVICKADVVKYMLSAPILKGRVGKWIFALMEFDLRYESPKAIKGQAIADFIVDHRDDSIGSVEIVAWTLFFDGSVCTHDCGIGLVIISPRGPSFEFAYTIKPYATNNQAEYEAVLKGLQLLKEVEADAIEIMGDLLMVISQLAGEYECKNDTLIIYNEKCRELMNSFRLWVEAIPLKKVDSGDAIQFVKEHIIYRFGIPQTITTNQGSVFVSDEFVQFADSMGIKLLNSSPYYAQANGQAEASNKSLIKLINRKILDFPRQWHTRLAEALWSYRMACHGSIQVPPYKLVYGHEAVLPWEVKIGSRRTDYRMGSQPMNIIISWPMKGKTWLNLD</sequence>
<organism evidence="4 5">
    <name type="scientific">Oryza sativa subsp. japonica</name>
    <name type="common">Rice</name>
    <dbReference type="NCBI Taxonomy" id="39947"/>
    <lineage>
        <taxon>Eukaryota</taxon>
        <taxon>Viridiplantae</taxon>
        <taxon>Streptophyta</taxon>
        <taxon>Embryophyta</taxon>
        <taxon>Tracheophyta</taxon>
        <taxon>Spermatophyta</taxon>
        <taxon>Magnoliopsida</taxon>
        <taxon>Liliopsida</taxon>
        <taxon>Poales</taxon>
        <taxon>Poaceae</taxon>
        <taxon>BOP clade</taxon>
        <taxon>Oryzoideae</taxon>
        <taxon>Oryzeae</taxon>
        <taxon>Oryzinae</taxon>
        <taxon>Oryza</taxon>
        <taxon>Oryza sativa</taxon>
    </lineage>
</organism>
<evidence type="ECO:0000313" key="4">
    <source>
        <dbReference type="EMBL" id="CAE02300.2"/>
    </source>
</evidence>
<dbReference type="SUPFAM" id="SSF56672">
    <property type="entry name" value="DNA/RNA polymerases"/>
    <property type="match status" value="1"/>
</dbReference>
<gene>
    <name evidence="4" type="primary">OSJNBa0042F21.7</name>
</gene>
<feature type="compositionally biased region" description="Low complexity" evidence="2">
    <location>
        <begin position="211"/>
        <end position="224"/>
    </location>
</feature>
<dbReference type="Gene3D" id="3.10.20.370">
    <property type="match status" value="1"/>
</dbReference>
<keyword evidence="1" id="KW-0233">DNA recombination</keyword>
<dbReference type="GO" id="GO:0004523">
    <property type="term" value="F:RNA-DNA hybrid ribonuclease activity"/>
    <property type="evidence" value="ECO:0007669"/>
    <property type="project" value="InterPro"/>
</dbReference>
<feature type="compositionally biased region" description="Basic and acidic residues" evidence="2">
    <location>
        <begin position="99"/>
        <end position="110"/>
    </location>
</feature>
<dbReference type="Pfam" id="PF17919">
    <property type="entry name" value="RT_RNaseH_2"/>
    <property type="match status" value="1"/>
</dbReference>
<dbReference type="EMBL" id="AL731605">
    <property type="protein sequence ID" value="CAE02300.2"/>
    <property type="molecule type" value="Genomic_DNA"/>
</dbReference>
<dbReference type="CDD" id="cd01647">
    <property type="entry name" value="RT_LTR"/>
    <property type="match status" value="1"/>
</dbReference>
<dbReference type="CDD" id="cd09279">
    <property type="entry name" value="RNase_HI_like"/>
    <property type="match status" value="1"/>
</dbReference>
<dbReference type="InterPro" id="IPR041577">
    <property type="entry name" value="RT_RNaseH_2"/>
</dbReference>
<dbReference type="PROSITE" id="PS50994">
    <property type="entry name" value="INTEGRASE"/>
    <property type="match status" value="1"/>
</dbReference>
<dbReference type="Gene3D" id="3.30.70.270">
    <property type="match status" value="1"/>
</dbReference>
<dbReference type="Gene3D" id="3.30.420.10">
    <property type="entry name" value="Ribonuclease H-like superfamily/Ribonuclease H"/>
    <property type="match status" value="1"/>
</dbReference>
<reference evidence="5" key="2">
    <citation type="journal article" date="2008" name="Nucleic Acids Res.">
        <title>The rice annotation project database (RAP-DB): 2008 update.</title>
        <authorList>
            <consortium name="The rice annotation project (RAP)"/>
        </authorList>
    </citation>
    <scope>GENOME REANNOTATION</scope>
    <source>
        <strain evidence="5">cv. Nipponbare</strain>
    </source>
</reference>
<dbReference type="InterPro" id="IPR021109">
    <property type="entry name" value="Peptidase_aspartic_dom_sf"/>
</dbReference>
<dbReference type="Proteomes" id="UP000000763">
    <property type="component" value="Chromosome 4"/>
</dbReference>
<dbReference type="SUPFAM" id="SSF53098">
    <property type="entry name" value="Ribonuclease H-like"/>
    <property type="match status" value="2"/>
</dbReference>